<protein>
    <submittedName>
        <fullName evidence="1">Uncharacterized protein</fullName>
    </submittedName>
</protein>
<organism evidence="1 2">
    <name type="scientific">Candidatus Gottesmanbacteria bacterium RBG_16_38_7b</name>
    <dbReference type="NCBI Taxonomy" id="1798372"/>
    <lineage>
        <taxon>Bacteria</taxon>
        <taxon>Candidatus Gottesmaniibacteriota</taxon>
    </lineage>
</organism>
<dbReference type="EMBL" id="MFJB01000090">
    <property type="protein sequence ID" value="OGF98685.1"/>
    <property type="molecule type" value="Genomic_DNA"/>
</dbReference>
<evidence type="ECO:0000313" key="2">
    <source>
        <dbReference type="Proteomes" id="UP000177396"/>
    </source>
</evidence>
<comment type="caution">
    <text evidence="1">The sequence shown here is derived from an EMBL/GenBank/DDBJ whole genome shotgun (WGS) entry which is preliminary data.</text>
</comment>
<sequence>MEEGFKPNDQSYLLLQVNDLVPLLSGYEQNTIEVLLQKANSWLALDSHNWRSPGERRLTSQFMTQHFAQRYPP</sequence>
<reference evidence="1 2" key="1">
    <citation type="journal article" date="2016" name="Nat. Commun.">
        <title>Thousands of microbial genomes shed light on interconnected biogeochemical processes in an aquifer system.</title>
        <authorList>
            <person name="Anantharaman K."/>
            <person name="Brown C.T."/>
            <person name="Hug L.A."/>
            <person name="Sharon I."/>
            <person name="Castelle C.J."/>
            <person name="Probst A.J."/>
            <person name="Thomas B.C."/>
            <person name="Singh A."/>
            <person name="Wilkins M.J."/>
            <person name="Karaoz U."/>
            <person name="Brodie E.L."/>
            <person name="Williams K.H."/>
            <person name="Hubbard S.S."/>
            <person name="Banfield J.F."/>
        </authorList>
    </citation>
    <scope>NUCLEOTIDE SEQUENCE [LARGE SCALE GENOMIC DNA]</scope>
</reference>
<evidence type="ECO:0000313" key="1">
    <source>
        <dbReference type="EMBL" id="OGF98685.1"/>
    </source>
</evidence>
<name>A0A1F5YEU4_9BACT</name>
<gene>
    <name evidence="1" type="ORF">A2153_01355</name>
</gene>
<dbReference type="AlphaFoldDB" id="A0A1F5YEU4"/>
<proteinExistence type="predicted"/>
<accession>A0A1F5YEU4</accession>
<dbReference type="Proteomes" id="UP000177396">
    <property type="component" value="Unassembled WGS sequence"/>
</dbReference>